<accession>A0A1G4I2D1</accession>
<comment type="caution">
    <text evidence="1">The sequence shown here is derived from an EMBL/GenBank/DDBJ whole genome shotgun (WGS) entry which is preliminary data.</text>
</comment>
<dbReference type="AlphaFoldDB" id="A0A1G4I2D1"/>
<dbReference type="RefSeq" id="XP_067077477.1">
    <property type="nucleotide sequence ID" value="XM_067221376.1"/>
</dbReference>
<gene>
    <name evidence="1" type="ORF">TEOVI_000897000</name>
</gene>
<dbReference type="EMBL" id="CZPT02000465">
    <property type="protein sequence ID" value="SCU65966.1"/>
    <property type="molecule type" value="Genomic_DNA"/>
</dbReference>
<reference evidence="1" key="1">
    <citation type="submission" date="2016-09" db="EMBL/GenBank/DDBJ databases">
        <authorList>
            <person name="Hebert L."/>
            <person name="Moumen B."/>
        </authorList>
    </citation>
    <scope>NUCLEOTIDE SEQUENCE [LARGE SCALE GENOMIC DNA]</scope>
    <source>
        <strain evidence="1">OVI</strain>
    </source>
</reference>
<sequence length="188" mass="22174">MSGAFGCGSYRSVVAGTQNVPRRMTFYPSAYELIQLHKAHREVIRHFYVRDKIFDNKFPGNALANGLFKFVPNRRENYHMRELMESIRRRSIWMHRIKQQREINAKVVENMEVKYGKKAAASMLCFTTPDSNAYFAPHRYQDVANSWPNYWQHPSVNHVVPKPRWRRHRELGGITRVEDPFAVQASDY</sequence>
<dbReference type="Proteomes" id="UP000195570">
    <property type="component" value="Unassembled WGS sequence"/>
</dbReference>
<evidence type="ECO:0000313" key="1">
    <source>
        <dbReference type="EMBL" id="SCU65966.1"/>
    </source>
</evidence>
<evidence type="ECO:0000313" key="2">
    <source>
        <dbReference type="Proteomes" id="UP000195570"/>
    </source>
</evidence>
<organism evidence="1 2">
    <name type="scientific">Trypanosoma equiperdum</name>
    <dbReference type="NCBI Taxonomy" id="5694"/>
    <lineage>
        <taxon>Eukaryota</taxon>
        <taxon>Discoba</taxon>
        <taxon>Euglenozoa</taxon>
        <taxon>Kinetoplastea</taxon>
        <taxon>Metakinetoplastina</taxon>
        <taxon>Trypanosomatida</taxon>
        <taxon>Trypanosomatidae</taxon>
        <taxon>Trypanosoma</taxon>
    </lineage>
</organism>
<dbReference type="VEuPathDB" id="TriTrypDB:TEOVI_000897000"/>
<keyword evidence="2" id="KW-1185">Reference proteome</keyword>
<dbReference type="GeneID" id="92382904"/>
<protein>
    <submittedName>
        <fullName evidence="1">Uncharacterized protein</fullName>
    </submittedName>
</protein>
<proteinExistence type="predicted"/>
<name>A0A1G4I2D1_TRYEQ</name>
<dbReference type="SMR" id="A0A1G4I2D1"/>